<dbReference type="Pfam" id="PF00809">
    <property type="entry name" value="Pterin_bind"/>
    <property type="match status" value="1"/>
</dbReference>
<dbReference type="GO" id="GO:0005829">
    <property type="term" value="C:cytosol"/>
    <property type="evidence" value="ECO:0007669"/>
    <property type="project" value="TreeGrafter"/>
</dbReference>
<dbReference type="PROSITE" id="PS50972">
    <property type="entry name" value="PTERIN_BINDING"/>
    <property type="match status" value="1"/>
</dbReference>
<dbReference type="CDD" id="cd00739">
    <property type="entry name" value="DHPS"/>
    <property type="match status" value="1"/>
</dbReference>
<dbReference type="FunFam" id="3.20.20.20:FF:000006">
    <property type="entry name" value="Dihydropteroate synthase"/>
    <property type="match status" value="1"/>
</dbReference>
<proteinExistence type="inferred from homology"/>
<comment type="caution">
    <text evidence="13">The sequence shown here is derived from an EMBL/GenBank/DDBJ whole genome shotgun (WGS) entry which is preliminary data.</text>
</comment>
<dbReference type="InterPro" id="IPR006390">
    <property type="entry name" value="DHP_synth_dom"/>
</dbReference>
<dbReference type="Gene3D" id="3.20.20.20">
    <property type="entry name" value="Dihydropteroate synthase-like"/>
    <property type="match status" value="1"/>
</dbReference>
<dbReference type="NCBIfam" id="TIGR01496">
    <property type="entry name" value="DHPS"/>
    <property type="match status" value="1"/>
</dbReference>
<dbReference type="Proteomes" id="UP000244128">
    <property type="component" value="Unassembled WGS sequence"/>
</dbReference>
<dbReference type="GO" id="GO:0046654">
    <property type="term" value="P:tetrahydrofolate biosynthetic process"/>
    <property type="evidence" value="ECO:0007669"/>
    <property type="project" value="TreeGrafter"/>
</dbReference>
<dbReference type="SUPFAM" id="SSF51717">
    <property type="entry name" value="Dihydropteroate synthetase-like"/>
    <property type="match status" value="1"/>
</dbReference>
<dbReference type="RefSeq" id="WP_107802646.1">
    <property type="nucleotide sequence ID" value="NZ_QAOI01000005.1"/>
</dbReference>
<feature type="domain" description="Pterin-binding" evidence="12">
    <location>
        <begin position="1"/>
        <end position="250"/>
    </location>
</feature>
<evidence type="ECO:0000256" key="5">
    <source>
        <dbReference type="ARBA" id="ARBA00012458"/>
    </source>
</evidence>
<evidence type="ECO:0000256" key="10">
    <source>
        <dbReference type="ARBA" id="ARBA00022909"/>
    </source>
</evidence>
<evidence type="ECO:0000256" key="4">
    <source>
        <dbReference type="ARBA" id="ARBA00009503"/>
    </source>
</evidence>
<dbReference type="InterPro" id="IPR011005">
    <property type="entry name" value="Dihydropteroate_synth-like_sf"/>
</dbReference>
<comment type="cofactor">
    <cofactor evidence="2">
        <name>Mg(2+)</name>
        <dbReference type="ChEBI" id="CHEBI:18420"/>
    </cofactor>
</comment>
<evidence type="ECO:0000256" key="6">
    <source>
        <dbReference type="ARBA" id="ARBA00016919"/>
    </source>
</evidence>
<comment type="catalytic activity">
    <reaction evidence="1">
        <text>(7,8-dihydropterin-6-yl)methyl diphosphate + 4-aminobenzoate = 7,8-dihydropteroate + diphosphate</text>
        <dbReference type="Rhea" id="RHEA:19949"/>
        <dbReference type="ChEBI" id="CHEBI:17836"/>
        <dbReference type="ChEBI" id="CHEBI:17839"/>
        <dbReference type="ChEBI" id="CHEBI:33019"/>
        <dbReference type="ChEBI" id="CHEBI:72950"/>
        <dbReference type="EC" id="2.5.1.15"/>
    </reaction>
</comment>
<keyword evidence="7" id="KW-0808">Transferase</keyword>
<sequence>MGIINVTPDSFSDGGLYLSTQQAIAHARNLIDEGADILDIGGESTRPGSQQVSTEEELKRVIPVLEALADTGIPISIDTSKPEVMKHAIAAGAFMINDVNALRSPGALEAVAQSDHVQLCLMHMQGTPQTMQANPQYHNIVDEVKDFLHQRIQAAAAAGISQDRLVIDPGFGFGKTLHHNFTLLNQLDQLTTLGVPLLAGLSRKSMLGAITGNNVDHRIHESIAAALLAVTKGAKIVRVHDVKVSKEALAIYNAMKNCAAQEINLTASNRN</sequence>
<evidence type="ECO:0000256" key="9">
    <source>
        <dbReference type="ARBA" id="ARBA00022842"/>
    </source>
</evidence>
<protein>
    <recommendedName>
        <fullName evidence="6">Dihydropteroate synthase</fullName>
        <ecNumber evidence="5">2.5.1.15</ecNumber>
    </recommendedName>
    <alternativeName>
        <fullName evidence="11">Dihydropteroate pyrophosphorylase</fullName>
    </alternativeName>
</protein>
<keyword evidence="10" id="KW-0289">Folate biosynthesis</keyword>
<dbReference type="InterPro" id="IPR000489">
    <property type="entry name" value="Pterin-binding_dom"/>
</dbReference>
<dbReference type="AlphaFoldDB" id="A0A2T5I2A4"/>
<evidence type="ECO:0000259" key="12">
    <source>
        <dbReference type="PROSITE" id="PS50972"/>
    </source>
</evidence>
<dbReference type="GO" id="GO:0046656">
    <property type="term" value="P:folic acid biosynthetic process"/>
    <property type="evidence" value="ECO:0007669"/>
    <property type="project" value="UniProtKB-KW"/>
</dbReference>
<evidence type="ECO:0000256" key="1">
    <source>
        <dbReference type="ARBA" id="ARBA00000012"/>
    </source>
</evidence>
<evidence type="ECO:0000256" key="2">
    <source>
        <dbReference type="ARBA" id="ARBA00001946"/>
    </source>
</evidence>
<dbReference type="EMBL" id="QAOI01000005">
    <property type="protein sequence ID" value="PTQ77951.1"/>
    <property type="molecule type" value="Genomic_DNA"/>
</dbReference>
<name>A0A2T5I2A4_9PROT</name>
<dbReference type="GO" id="GO:0004156">
    <property type="term" value="F:dihydropteroate synthase activity"/>
    <property type="evidence" value="ECO:0007669"/>
    <property type="project" value="UniProtKB-EC"/>
</dbReference>
<evidence type="ECO:0000256" key="3">
    <source>
        <dbReference type="ARBA" id="ARBA00004763"/>
    </source>
</evidence>
<evidence type="ECO:0000256" key="11">
    <source>
        <dbReference type="ARBA" id="ARBA00030193"/>
    </source>
</evidence>
<evidence type="ECO:0000313" key="14">
    <source>
        <dbReference type="Proteomes" id="UP000244128"/>
    </source>
</evidence>
<comment type="pathway">
    <text evidence="3">Cofactor biosynthesis; tetrahydrofolate biosynthesis; 7,8-dihydrofolate from 2-amino-4-hydroxy-6-hydroxymethyl-7,8-dihydropteridine diphosphate and 4-aminobenzoate: step 1/2.</text>
</comment>
<keyword evidence="8" id="KW-0479">Metal-binding</keyword>
<evidence type="ECO:0000313" key="13">
    <source>
        <dbReference type="EMBL" id="PTQ77951.1"/>
    </source>
</evidence>
<dbReference type="InterPro" id="IPR045031">
    <property type="entry name" value="DHP_synth-like"/>
</dbReference>
<dbReference type="PANTHER" id="PTHR20941:SF1">
    <property type="entry name" value="FOLIC ACID SYNTHESIS PROTEIN FOL1"/>
    <property type="match status" value="1"/>
</dbReference>
<dbReference type="PROSITE" id="PS00793">
    <property type="entry name" value="DHPS_2"/>
    <property type="match status" value="1"/>
</dbReference>
<evidence type="ECO:0000256" key="7">
    <source>
        <dbReference type="ARBA" id="ARBA00022679"/>
    </source>
</evidence>
<gene>
    <name evidence="13" type="ORF">C8R26_105128</name>
</gene>
<dbReference type="PANTHER" id="PTHR20941">
    <property type="entry name" value="FOLATE SYNTHESIS PROTEINS"/>
    <property type="match status" value="1"/>
</dbReference>
<dbReference type="GO" id="GO:0046872">
    <property type="term" value="F:metal ion binding"/>
    <property type="evidence" value="ECO:0007669"/>
    <property type="project" value="UniProtKB-KW"/>
</dbReference>
<reference evidence="13 14" key="1">
    <citation type="submission" date="2018-04" db="EMBL/GenBank/DDBJ databases">
        <title>Active sludge and wastewater microbial communities from Klosterneuburg, Austria.</title>
        <authorList>
            <person name="Wagner M."/>
        </authorList>
    </citation>
    <scope>NUCLEOTIDE SEQUENCE [LARGE SCALE GENOMIC DNA]</scope>
    <source>
        <strain evidence="13 14">Nm49</strain>
    </source>
</reference>
<accession>A0A2T5I2A4</accession>
<keyword evidence="9" id="KW-0460">Magnesium</keyword>
<comment type="similarity">
    <text evidence="4">Belongs to the DHPS family.</text>
</comment>
<dbReference type="EC" id="2.5.1.15" evidence="5"/>
<organism evidence="13 14">
    <name type="scientific">Nitrosomonas oligotropha</name>
    <dbReference type="NCBI Taxonomy" id="42354"/>
    <lineage>
        <taxon>Bacteria</taxon>
        <taxon>Pseudomonadati</taxon>
        <taxon>Pseudomonadota</taxon>
        <taxon>Betaproteobacteria</taxon>
        <taxon>Nitrosomonadales</taxon>
        <taxon>Nitrosomonadaceae</taxon>
        <taxon>Nitrosomonas</taxon>
    </lineage>
</organism>
<evidence type="ECO:0000256" key="8">
    <source>
        <dbReference type="ARBA" id="ARBA00022723"/>
    </source>
</evidence>